<organism evidence="2">
    <name type="scientific">Cacopsylla melanoneura</name>
    <dbReference type="NCBI Taxonomy" id="428564"/>
    <lineage>
        <taxon>Eukaryota</taxon>
        <taxon>Metazoa</taxon>
        <taxon>Ecdysozoa</taxon>
        <taxon>Arthropoda</taxon>
        <taxon>Hexapoda</taxon>
        <taxon>Insecta</taxon>
        <taxon>Pterygota</taxon>
        <taxon>Neoptera</taxon>
        <taxon>Paraneoptera</taxon>
        <taxon>Hemiptera</taxon>
        <taxon>Sternorrhyncha</taxon>
        <taxon>Psylloidea</taxon>
        <taxon>Psyllidae</taxon>
        <taxon>Psyllinae</taxon>
        <taxon>Cacopsylla</taxon>
    </lineage>
</organism>
<evidence type="ECO:0000256" key="1">
    <source>
        <dbReference type="SAM" id="SignalP"/>
    </source>
</evidence>
<keyword evidence="1" id="KW-0732">Signal</keyword>
<accession>A0A8D9BLK3</accession>
<feature type="signal peptide" evidence="1">
    <location>
        <begin position="1"/>
        <end position="22"/>
    </location>
</feature>
<name>A0A8D9BLK3_9HEMI</name>
<dbReference type="EMBL" id="HBUF01642572">
    <property type="protein sequence ID" value="CAG6785267.1"/>
    <property type="molecule type" value="Transcribed_RNA"/>
</dbReference>
<reference evidence="2" key="1">
    <citation type="submission" date="2021-05" db="EMBL/GenBank/DDBJ databases">
        <authorList>
            <person name="Alioto T."/>
            <person name="Alioto T."/>
            <person name="Gomez Garrido J."/>
        </authorList>
    </citation>
    <scope>NUCLEOTIDE SEQUENCE</scope>
</reference>
<evidence type="ECO:0000313" key="2">
    <source>
        <dbReference type="EMBL" id="CAG6785267.1"/>
    </source>
</evidence>
<protein>
    <submittedName>
        <fullName evidence="2">Uncharacterized protein</fullName>
    </submittedName>
</protein>
<sequence length="107" mass="12074">MPVGNSLLNLFLSGRISVIVLCNIASRQSQLTRWRAVVSIQRDNIPTETDVSYSTNITTQQFSKQYIEFVCKTNNNKKKPGKMVAFNGKLFSSRNKTVGFKIAERPC</sequence>
<feature type="chain" id="PRO_5034649807" evidence="1">
    <location>
        <begin position="23"/>
        <end position="107"/>
    </location>
</feature>
<proteinExistence type="predicted"/>
<dbReference type="AlphaFoldDB" id="A0A8D9BLK3"/>